<comment type="caution">
    <text evidence="1">The sequence shown here is derived from an EMBL/GenBank/DDBJ whole genome shotgun (WGS) entry which is preliminary data.</text>
</comment>
<reference evidence="1 2" key="1">
    <citation type="journal article" date="2017" name="Curr. Biol.">
        <title>The Evolution of Venom by Co-option of Single-Copy Genes.</title>
        <authorList>
            <person name="Martinson E.O."/>
            <person name="Mrinalini"/>
            <person name="Kelkar Y.D."/>
            <person name="Chang C.H."/>
            <person name="Werren J.H."/>
        </authorList>
    </citation>
    <scope>NUCLEOTIDE SEQUENCE [LARGE SCALE GENOMIC DNA]</scope>
    <source>
        <strain evidence="1 2">Alberta</strain>
        <tissue evidence="1">Whole body</tissue>
    </source>
</reference>
<protein>
    <submittedName>
        <fullName evidence="1">Uncharacterized protein</fullName>
    </submittedName>
</protein>
<accession>A0A232ELU7</accession>
<proteinExistence type="predicted"/>
<evidence type="ECO:0000313" key="1">
    <source>
        <dbReference type="EMBL" id="OXU19282.1"/>
    </source>
</evidence>
<name>A0A232ELU7_9HYME</name>
<dbReference type="EMBL" id="NNAY01003520">
    <property type="protein sequence ID" value="OXU19282.1"/>
    <property type="molecule type" value="Genomic_DNA"/>
</dbReference>
<sequence length="160" mass="18842">MDNDEMPECKKEKYEVKEENVNGYDIFSNGIDNSTYDQLQMKSEKFDDNADETNNIVTENIFDTGIENIVEKYISADTMMHMSLFDEDFFTDIEDEMLAIKEGKFLVNEKDDSFFDYCDNNLNDKLQIKFKKCEDITKNTILDQLVYDEETKTVNESLFQ</sequence>
<gene>
    <name evidence="1" type="ORF">TSAR_009664</name>
</gene>
<keyword evidence="2" id="KW-1185">Reference proteome</keyword>
<evidence type="ECO:0000313" key="2">
    <source>
        <dbReference type="Proteomes" id="UP000215335"/>
    </source>
</evidence>
<dbReference type="AlphaFoldDB" id="A0A232ELU7"/>
<dbReference type="Proteomes" id="UP000215335">
    <property type="component" value="Unassembled WGS sequence"/>
</dbReference>
<organism evidence="1 2">
    <name type="scientific">Trichomalopsis sarcophagae</name>
    <dbReference type="NCBI Taxonomy" id="543379"/>
    <lineage>
        <taxon>Eukaryota</taxon>
        <taxon>Metazoa</taxon>
        <taxon>Ecdysozoa</taxon>
        <taxon>Arthropoda</taxon>
        <taxon>Hexapoda</taxon>
        <taxon>Insecta</taxon>
        <taxon>Pterygota</taxon>
        <taxon>Neoptera</taxon>
        <taxon>Endopterygota</taxon>
        <taxon>Hymenoptera</taxon>
        <taxon>Apocrita</taxon>
        <taxon>Proctotrupomorpha</taxon>
        <taxon>Chalcidoidea</taxon>
        <taxon>Pteromalidae</taxon>
        <taxon>Pteromalinae</taxon>
        <taxon>Trichomalopsis</taxon>
    </lineage>
</organism>